<dbReference type="PROSITE" id="PS51257">
    <property type="entry name" value="PROKAR_LIPOPROTEIN"/>
    <property type="match status" value="1"/>
</dbReference>
<accession>A0ABX0W8X3</accession>
<comment type="caution">
    <text evidence="4">The sequence shown here is derived from an EMBL/GenBank/DDBJ whole genome shotgun (WGS) entry which is preliminary data.</text>
</comment>
<dbReference type="Pfam" id="PF06742">
    <property type="entry name" value="DUF1214"/>
    <property type="match status" value="1"/>
</dbReference>
<feature type="domain" description="DUF1214" evidence="2">
    <location>
        <begin position="277"/>
        <end position="377"/>
    </location>
</feature>
<dbReference type="InterPro" id="IPR010621">
    <property type="entry name" value="DUF1214"/>
</dbReference>
<dbReference type="InterPro" id="IPR037049">
    <property type="entry name" value="DUF1214_C_sf"/>
</dbReference>
<keyword evidence="5" id="KW-1185">Reference proteome</keyword>
<dbReference type="PANTHER" id="PTHR36509">
    <property type="entry name" value="BLL3101 PROTEIN"/>
    <property type="match status" value="1"/>
</dbReference>
<dbReference type="Pfam" id="PF06863">
    <property type="entry name" value="DUF1254"/>
    <property type="match status" value="1"/>
</dbReference>
<name>A0ABX0W8X3_9RHOB</name>
<evidence type="ECO:0008006" key="6">
    <source>
        <dbReference type="Google" id="ProtNLM"/>
    </source>
</evidence>
<protein>
    <recommendedName>
        <fullName evidence="6">DUF1254 domain-containing protein</fullName>
    </recommendedName>
</protein>
<dbReference type="Gene3D" id="2.60.40.1610">
    <property type="entry name" value="Domain of unknown function DUF1254"/>
    <property type="match status" value="1"/>
</dbReference>
<evidence type="ECO:0000313" key="4">
    <source>
        <dbReference type="EMBL" id="NIZ62094.1"/>
    </source>
</evidence>
<dbReference type="EMBL" id="QHLQ01000013">
    <property type="protein sequence ID" value="NIZ62094.1"/>
    <property type="molecule type" value="Genomic_DNA"/>
</dbReference>
<proteinExistence type="predicted"/>
<feature type="signal peptide" evidence="1">
    <location>
        <begin position="1"/>
        <end position="29"/>
    </location>
</feature>
<evidence type="ECO:0000259" key="2">
    <source>
        <dbReference type="Pfam" id="PF06742"/>
    </source>
</evidence>
<feature type="chain" id="PRO_5046206958" description="DUF1254 domain-containing protein" evidence="1">
    <location>
        <begin position="30"/>
        <end position="389"/>
    </location>
</feature>
<evidence type="ECO:0000256" key="1">
    <source>
        <dbReference type="SAM" id="SignalP"/>
    </source>
</evidence>
<reference evidence="4 5" key="1">
    <citation type="submission" date="2018-05" db="EMBL/GenBank/DDBJ databases">
        <authorList>
            <person name="Zhang Y.-J."/>
        </authorList>
    </citation>
    <scope>NUCLEOTIDE SEQUENCE [LARGE SCALE GENOMIC DNA]</scope>
    <source>
        <strain evidence="4 5">CY04</strain>
    </source>
</reference>
<keyword evidence="1" id="KW-0732">Signal</keyword>
<dbReference type="PANTHER" id="PTHR36509:SF3">
    <property type="entry name" value="SIGNAL PEPTIDE PROTEIN"/>
    <property type="match status" value="1"/>
</dbReference>
<organism evidence="4 5">
    <name type="scientific">Parasedimentitalea denitrificans</name>
    <dbReference type="NCBI Taxonomy" id="2211118"/>
    <lineage>
        <taxon>Bacteria</taxon>
        <taxon>Pseudomonadati</taxon>
        <taxon>Pseudomonadota</taxon>
        <taxon>Alphaproteobacteria</taxon>
        <taxon>Rhodobacterales</taxon>
        <taxon>Paracoccaceae</taxon>
        <taxon>Parasedimentitalea</taxon>
    </lineage>
</organism>
<evidence type="ECO:0000313" key="5">
    <source>
        <dbReference type="Proteomes" id="UP001429564"/>
    </source>
</evidence>
<evidence type="ECO:0000259" key="3">
    <source>
        <dbReference type="Pfam" id="PF06863"/>
    </source>
</evidence>
<dbReference type="Proteomes" id="UP001429564">
    <property type="component" value="Unassembled WGS sequence"/>
</dbReference>
<sequence length="389" mass="43112">MSSARSNLINAAISSACMVLMLGPSMAKAFEPSIPQLHAYKVVHHADYLEKTAAEAGGTNVLLHTKTLPTEGTDPVVTPALDHLYTKAVVDLTNGPVVITMPEVPEDRYFSIMVTDQEHYVIYEEIRPAGRYVFVHDDWSGEIPDGQKINNRSLYPHVFIRTQVKTPDDLPNTLAIQDQISIEGEVGTLGFEDPIAFTLDTHNVYGGNQGILEPDMAYSAEDHQRMFEWAGEYFATSITDNTGMFGPIDSNEPGSNDPRVRAAAIVGHLGLPVHHAFYTGIFNNCDGELLNGSSPYKVTLPYENAVSEFWSITRYSALTRNTLPDRIDVYNAYNTSPNDDGNIIVTFSAEAPNDGTYWMPVNEGEPYYYVERFYGPDIGNVEMTLDFCS</sequence>
<dbReference type="SUPFAM" id="SSF160935">
    <property type="entry name" value="VPA0735-like"/>
    <property type="match status" value="1"/>
</dbReference>
<dbReference type="InterPro" id="IPR010679">
    <property type="entry name" value="DUF1254"/>
</dbReference>
<gene>
    <name evidence="4" type="ORF">DL239_14015</name>
</gene>
<dbReference type="Gene3D" id="2.60.120.600">
    <property type="entry name" value="Domain of unknown function DUF1214, C-terminal domain"/>
    <property type="match status" value="1"/>
</dbReference>
<dbReference type="InterPro" id="IPR037050">
    <property type="entry name" value="DUF1254_sf"/>
</dbReference>
<feature type="domain" description="DUF1254" evidence="3">
    <location>
        <begin position="60"/>
        <end position="182"/>
    </location>
</feature>